<dbReference type="GO" id="GO:0006606">
    <property type="term" value="P:protein import into nucleus"/>
    <property type="evidence" value="ECO:0007669"/>
    <property type="project" value="TreeGrafter"/>
</dbReference>
<dbReference type="InterPro" id="IPR007681">
    <property type="entry name" value="Mog1"/>
</dbReference>
<name>A0A197KDV6_9FUNG</name>
<dbReference type="PANTHER" id="PTHR15837:SF0">
    <property type="entry name" value="RAN GUANINE NUCLEOTIDE RELEASE FACTOR"/>
    <property type="match status" value="1"/>
</dbReference>
<dbReference type="EMBL" id="KV442013">
    <property type="protein sequence ID" value="OAQ35685.1"/>
    <property type="molecule type" value="Genomic_DNA"/>
</dbReference>
<feature type="region of interest" description="Disordered" evidence="4">
    <location>
        <begin position="118"/>
        <end position="145"/>
    </location>
</feature>
<proteinExistence type="inferred from homology"/>
<sequence>MATVNQQELYGGAITINLPSKFGTISHVRAVPDHQEVFVNVDEDQSVIVEILELAAEASDDNCAAFHFQQLAEDNDAEDASTIQSVSVLNNAELPTWPADAKIYLLLGQQRVAKFNEQQRLQQQQQHHHLATAASTPSSSSTATTTTTDARNLIQIMMVVFRLPRQQTDIVLTYNVPLKISDSSSSKQVAHEGDISEAEGWFREVVGSFTVRDWGLFGN</sequence>
<comment type="similarity">
    <text evidence="1">Belongs to the MOG1 family.</text>
</comment>
<evidence type="ECO:0000256" key="3">
    <source>
        <dbReference type="ARBA" id="ARBA00022927"/>
    </source>
</evidence>
<dbReference type="Pfam" id="PF04603">
    <property type="entry name" value="Mog1"/>
    <property type="match status" value="1"/>
</dbReference>
<dbReference type="Proteomes" id="UP000078512">
    <property type="component" value="Unassembled WGS sequence"/>
</dbReference>
<dbReference type="STRING" id="1314771.A0A197KDV6"/>
<organism evidence="5 6">
    <name type="scientific">Linnemannia elongata AG-77</name>
    <dbReference type="NCBI Taxonomy" id="1314771"/>
    <lineage>
        <taxon>Eukaryota</taxon>
        <taxon>Fungi</taxon>
        <taxon>Fungi incertae sedis</taxon>
        <taxon>Mucoromycota</taxon>
        <taxon>Mortierellomycotina</taxon>
        <taxon>Mortierellomycetes</taxon>
        <taxon>Mortierellales</taxon>
        <taxon>Mortierellaceae</taxon>
        <taxon>Linnemannia</taxon>
    </lineage>
</organism>
<protein>
    <submittedName>
        <fullName evidence="5">Mog1p/PsbP-like protein</fullName>
    </submittedName>
</protein>
<evidence type="ECO:0000313" key="5">
    <source>
        <dbReference type="EMBL" id="OAQ35685.1"/>
    </source>
</evidence>
<dbReference type="GO" id="GO:0005085">
    <property type="term" value="F:guanyl-nucleotide exchange factor activity"/>
    <property type="evidence" value="ECO:0007669"/>
    <property type="project" value="TreeGrafter"/>
</dbReference>
<dbReference type="GO" id="GO:0005634">
    <property type="term" value="C:nucleus"/>
    <property type="evidence" value="ECO:0007669"/>
    <property type="project" value="TreeGrafter"/>
</dbReference>
<keyword evidence="3" id="KW-0653">Protein transport</keyword>
<keyword evidence="2" id="KW-0813">Transport</keyword>
<accession>A0A197KDV6</accession>
<evidence type="ECO:0000313" key="6">
    <source>
        <dbReference type="Proteomes" id="UP000078512"/>
    </source>
</evidence>
<evidence type="ECO:0000256" key="4">
    <source>
        <dbReference type="SAM" id="MobiDB-lite"/>
    </source>
</evidence>
<dbReference type="GO" id="GO:0031267">
    <property type="term" value="F:small GTPase binding"/>
    <property type="evidence" value="ECO:0007669"/>
    <property type="project" value="TreeGrafter"/>
</dbReference>
<dbReference type="SUPFAM" id="SSF55724">
    <property type="entry name" value="Mog1p/PsbP-like"/>
    <property type="match status" value="1"/>
</dbReference>
<dbReference type="Gene3D" id="3.40.1000.10">
    <property type="entry name" value="Mog1/PsbP, alpha/beta/alpha sandwich"/>
    <property type="match status" value="1"/>
</dbReference>
<evidence type="ECO:0000256" key="2">
    <source>
        <dbReference type="ARBA" id="ARBA00022448"/>
    </source>
</evidence>
<reference evidence="5 6" key="1">
    <citation type="submission" date="2016-05" db="EMBL/GenBank/DDBJ databases">
        <title>Genome sequencing reveals origins of a unique bacterial endosymbiosis in the earliest lineages of terrestrial Fungi.</title>
        <authorList>
            <consortium name="DOE Joint Genome Institute"/>
            <person name="Uehling J."/>
            <person name="Gryganskyi A."/>
            <person name="Hameed K."/>
            <person name="Tschaplinski T."/>
            <person name="Misztal P."/>
            <person name="Wu S."/>
            <person name="Desiro A."/>
            <person name="Vande Pol N."/>
            <person name="Du Z.-Y."/>
            <person name="Zienkiewicz A."/>
            <person name="Zienkiewicz K."/>
            <person name="Morin E."/>
            <person name="Tisserant E."/>
            <person name="Splivallo R."/>
            <person name="Hainaut M."/>
            <person name="Henrissat B."/>
            <person name="Ohm R."/>
            <person name="Kuo A."/>
            <person name="Yan J."/>
            <person name="Lipzen A."/>
            <person name="Nolan M."/>
            <person name="Labutti K."/>
            <person name="Barry K."/>
            <person name="Goldstein A."/>
            <person name="Labbe J."/>
            <person name="Schadt C."/>
            <person name="Tuskan G."/>
            <person name="Grigoriev I."/>
            <person name="Martin F."/>
            <person name="Vilgalys R."/>
            <person name="Bonito G."/>
        </authorList>
    </citation>
    <scope>NUCLEOTIDE SEQUENCE [LARGE SCALE GENOMIC DNA]</scope>
    <source>
        <strain evidence="5 6">AG-77</strain>
    </source>
</reference>
<dbReference type="PANTHER" id="PTHR15837">
    <property type="entry name" value="RAN GUANINE NUCLEOTIDE RELEASE FACTOR"/>
    <property type="match status" value="1"/>
</dbReference>
<gene>
    <name evidence="5" type="ORF">K457DRAFT_27365</name>
</gene>
<evidence type="ECO:0000256" key="1">
    <source>
        <dbReference type="ARBA" id="ARBA00010307"/>
    </source>
</evidence>
<dbReference type="AlphaFoldDB" id="A0A197KDV6"/>
<dbReference type="InterPro" id="IPR016123">
    <property type="entry name" value="Mog1/PsbP_a/b/a-sand"/>
</dbReference>
<dbReference type="OrthoDB" id="10255285at2759"/>
<keyword evidence="6" id="KW-1185">Reference proteome</keyword>